<dbReference type="PROSITE" id="PS00018">
    <property type="entry name" value="EF_HAND_1"/>
    <property type="match status" value="1"/>
</dbReference>
<evidence type="ECO:0000256" key="1">
    <source>
        <dbReference type="SAM" id="Phobius"/>
    </source>
</evidence>
<dbReference type="AlphaFoldDB" id="S6A9W6"/>
<dbReference type="eggNOG" id="ENOG50310D6">
    <property type="taxonomic scope" value="Bacteria"/>
</dbReference>
<keyword evidence="1" id="KW-0812">Transmembrane</keyword>
<feature type="transmembrane region" description="Helical" evidence="1">
    <location>
        <begin position="274"/>
        <end position="296"/>
    </location>
</feature>
<dbReference type="InterPro" id="IPR018247">
    <property type="entry name" value="EF_Hand_1_Ca_BS"/>
</dbReference>
<dbReference type="STRING" id="1163617.SCD_n00986"/>
<dbReference type="KEGG" id="sdr:SCD_n00986"/>
<evidence type="ECO:0000313" key="4">
    <source>
        <dbReference type="Proteomes" id="UP000015559"/>
    </source>
</evidence>
<evidence type="ECO:0000313" key="3">
    <source>
        <dbReference type="EMBL" id="BAN34825.1"/>
    </source>
</evidence>
<reference evidence="3 4" key="1">
    <citation type="journal article" date="2012" name="Appl. Environ. Microbiol.">
        <title>Draft genome sequence of a psychrotolerant sulfur-oxidizing bacterium, Sulfuricella denitrificans skB26, and proteomic insights into cold adaptation.</title>
        <authorList>
            <person name="Watanabe T."/>
            <person name="Kojima H."/>
            <person name="Fukui M."/>
        </authorList>
    </citation>
    <scope>NUCLEOTIDE SEQUENCE [LARGE SCALE GENOMIC DNA]</scope>
    <source>
        <strain evidence="4">skB26</strain>
    </source>
</reference>
<dbReference type="PROSITE" id="PS50222">
    <property type="entry name" value="EF_HAND_2"/>
    <property type="match status" value="1"/>
</dbReference>
<dbReference type="RefSeq" id="WP_009206228.1">
    <property type="nucleotide sequence ID" value="NC_022357.1"/>
</dbReference>
<proteinExistence type="predicted"/>
<name>S6A9W6_SULDS</name>
<dbReference type="OrthoDB" id="7013907at2"/>
<feature type="transmembrane region" description="Helical" evidence="1">
    <location>
        <begin position="34"/>
        <end position="51"/>
    </location>
</feature>
<sequence length="298" mass="33776">MFEGLKQHWVNLLTSGGHLVLLFAGWQIESREAWPIILGLIGAISFFAWIGNQRRSRLILDTPTSRIASAAQGYIELTGRARQAHDIPLLSKLTLLPCVWYRYIIEQERNDDKGYEIVEQGTSDDTILIDDGSGQCFIDPDYAEIITSHKQVWKKDLYRYTEYLLSPLDTLYVIGEFATLGGANSNLDVKEDLNALLTEWKRDKTRLHERFDLNGDGQIDPGEWELVLLAAKREVAKQHGEIRLRDGTHLMHKPKDGRLFLLSNLPEENLARKYVLWGGFHLLTLMGATGGAAYLLGV</sequence>
<protein>
    <recommendedName>
        <fullName evidence="2">EF-hand domain-containing protein</fullName>
    </recommendedName>
</protein>
<dbReference type="GO" id="GO:0005509">
    <property type="term" value="F:calcium ion binding"/>
    <property type="evidence" value="ECO:0007669"/>
    <property type="project" value="InterPro"/>
</dbReference>
<keyword evidence="4" id="KW-1185">Reference proteome</keyword>
<organism evidence="3 4">
    <name type="scientific">Sulfuricella denitrificans (strain DSM 22764 / NBRC 105220 / skB26)</name>
    <dbReference type="NCBI Taxonomy" id="1163617"/>
    <lineage>
        <taxon>Bacteria</taxon>
        <taxon>Pseudomonadati</taxon>
        <taxon>Pseudomonadota</taxon>
        <taxon>Betaproteobacteria</taxon>
        <taxon>Nitrosomonadales</taxon>
        <taxon>Sulfuricellaceae</taxon>
        <taxon>Sulfuricella</taxon>
    </lineage>
</organism>
<keyword evidence="1" id="KW-1133">Transmembrane helix</keyword>
<accession>S6A9W6</accession>
<evidence type="ECO:0000259" key="2">
    <source>
        <dbReference type="PROSITE" id="PS50222"/>
    </source>
</evidence>
<dbReference type="HOGENOM" id="CLU_080155_0_0_4"/>
<dbReference type="Proteomes" id="UP000015559">
    <property type="component" value="Chromosome"/>
</dbReference>
<feature type="domain" description="EF-hand" evidence="2">
    <location>
        <begin position="199"/>
        <end position="234"/>
    </location>
</feature>
<dbReference type="EMBL" id="AP013066">
    <property type="protein sequence ID" value="BAN34825.1"/>
    <property type="molecule type" value="Genomic_DNA"/>
</dbReference>
<keyword evidence="1" id="KW-0472">Membrane</keyword>
<dbReference type="InterPro" id="IPR002048">
    <property type="entry name" value="EF_hand_dom"/>
</dbReference>
<gene>
    <name evidence="3" type="ORF">SCD_n00986</name>
</gene>
<feature type="transmembrane region" description="Helical" evidence="1">
    <location>
        <begin position="9"/>
        <end position="28"/>
    </location>
</feature>